<feature type="domain" description="N-acetyltransferase" evidence="3">
    <location>
        <begin position="1"/>
        <end position="149"/>
    </location>
</feature>
<organism evidence="4 5">
    <name type="scientific">Zoogloea dura</name>
    <dbReference type="NCBI Taxonomy" id="2728840"/>
    <lineage>
        <taxon>Bacteria</taxon>
        <taxon>Pseudomonadati</taxon>
        <taxon>Pseudomonadota</taxon>
        <taxon>Betaproteobacteria</taxon>
        <taxon>Rhodocyclales</taxon>
        <taxon>Zoogloeaceae</taxon>
        <taxon>Zoogloea</taxon>
    </lineage>
</organism>
<dbReference type="AlphaFoldDB" id="A0A848G3J9"/>
<dbReference type="SUPFAM" id="SSF55729">
    <property type="entry name" value="Acyl-CoA N-acyltransferases (Nat)"/>
    <property type="match status" value="1"/>
</dbReference>
<proteinExistence type="predicted"/>
<protein>
    <submittedName>
        <fullName evidence="4">GNAT family N-acetyltransferase</fullName>
    </submittedName>
</protein>
<dbReference type="Gene3D" id="3.40.630.30">
    <property type="match status" value="1"/>
</dbReference>
<evidence type="ECO:0000313" key="5">
    <source>
        <dbReference type="Proteomes" id="UP000580043"/>
    </source>
</evidence>
<dbReference type="GO" id="GO:0016747">
    <property type="term" value="F:acyltransferase activity, transferring groups other than amino-acyl groups"/>
    <property type="evidence" value="ECO:0007669"/>
    <property type="project" value="InterPro"/>
</dbReference>
<dbReference type="InterPro" id="IPR050832">
    <property type="entry name" value="Bact_Acetyltransf"/>
</dbReference>
<comment type="caution">
    <text evidence="4">The sequence shown here is derived from an EMBL/GenBank/DDBJ whole genome shotgun (WGS) entry which is preliminary data.</text>
</comment>
<reference evidence="4 5" key="1">
    <citation type="submission" date="2020-04" db="EMBL/GenBank/DDBJ databases">
        <title>Zoogloea sp. G-4-1-14 isolated from soil.</title>
        <authorList>
            <person name="Dahal R.H."/>
        </authorList>
    </citation>
    <scope>NUCLEOTIDE SEQUENCE [LARGE SCALE GENOMIC DNA]</scope>
    <source>
        <strain evidence="4 5">G-4-1-14</strain>
    </source>
</reference>
<gene>
    <name evidence="4" type="ORF">HHL15_00755</name>
</gene>
<dbReference type="Proteomes" id="UP000580043">
    <property type="component" value="Unassembled WGS sequence"/>
</dbReference>
<evidence type="ECO:0000256" key="1">
    <source>
        <dbReference type="ARBA" id="ARBA00022679"/>
    </source>
</evidence>
<evidence type="ECO:0000256" key="2">
    <source>
        <dbReference type="ARBA" id="ARBA00023315"/>
    </source>
</evidence>
<dbReference type="PROSITE" id="PS51186">
    <property type="entry name" value="GNAT"/>
    <property type="match status" value="1"/>
</dbReference>
<dbReference type="InterPro" id="IPR016181">
    <property type="entry name" value="Acyl_CoA_acyltransferase"/>
</dbReference>
<evidence type="ECO:0000313" key="4">
    <source>
        <dbReference type="EMBL" id="NML24261.1"/>
    </source>
</evidence>
<dbReference type="PANTHER" id="PTHR43877:SF2">
    <property type="entry name" value="AMINOALKYLPHOSPHONATE N-ACETYLTRANSFERASE-RELATED"/>
    <property type="match status" value="1"/>
</dbReference>
<dbReference type="InterPro" id="IPR000182">
    <property type="entry name" value="GNAT_dom"/>
</dbReference>
<keyword evidence="5" id="KW-1185">Reference proteome</keyword>
<keyword evidence="1 4" id="KW-0808">Transferase</keyword>
<sequence>MSIRLAGADDAPAIAPLFDAYRCFYEQDTDLETATRFLTERLARQESEILMACDQKGWILGFCQLFPTFCSVEAKPIFSLYDLFVQPAHRRSGVGRALLLAAEDLARARGKARMDLTTARSNLQAQALYESLGWQLDTVFLAYNRRIAR</sequence>
<keyword evidence="2" id="KW-0012">Acyltransferase</keyword>
<dbReference type="PANTHER" id="PTHR43877">
    <property type="entry name" value="AMINOALKYLPHOSPHONATE N-ACETYLTRANSFERASE-RELATED-RELATED"/>
    <property type="match status" value="1"/>
</dbReference>
<name>A0A848G3J9_9RHOO</name>
<dbReference type="EMBL" id="JABBGA010000001">
    <property type="protein sequence ID" value="NML24261.1"/>
    <property type="molecule type" value="Genomic_DNA"/>
</dbReference>
<dbReference type="Pfam" id="PF00583">
    <property type="entry name" value="Acetyltransf_1"/>
    <property type="match status" value="1"/>
</dbReference>
<accession>A0A848G3J9</accession>
<evidence type="ECO:0000259" key="3">
    <source>
        <dbReference type="PROSITE" id="PS51186"/>
    </source>
</evidence>